<reference evidence="5" key="1">
    <citation type="journal article" date="2019" name="Int. J. Syst. Evol. Microbiol.">
        <title>The Global Catalogue of Microorganisms (GCM) 10K type strain sequencing project: providing services to taxonomists for standard genome sequencing and annotation.</title>
        <authorList>
            <consortium name="The Broad Institute Genomics Platform"/>
            <consortium name="The Broad Institute Genome Sequencing Center for Infectious Disease"/>
            <person name="Wu L."/>
            <person name="Ma J."/>
        </authorList>
    </citation>
    <scope>NUCLEOTIDE SEQUENCE [LARGE SCALE GENOMIC DNA]</scope>
    <source>
        <strain evidence="5">JCM 16702</strain>
    </source>
</reference>
<comment type="caution">
    <text evidence="4">The sequence shown here is derived from an EMBL/GenBank/DDBJ whole genome shotgun (WGS) entry which is preliminary data.</text>
</comment>
<organism evidence="4 5">
    <name type="scientific">Actinomadura miaoliensis</name>
    <dbReference type="NCBI Taxonomy" id="430685"/>
    <lineage>
        <taxon>Bacteria</taxon>
        <taxon>Bacillati</taxon>
        <taxon>Actinomycetota</taxon>
        <taxon>Actinomycetes</taxon>
        <taxon>Streptosporangiales</taxon>
        <taxon>Thermomonosporaceae</taxon>
        <taxon>Actinomadura</taxon>
    </lineage>
</organism>
<dbReference type="SMART" id="SM00421">
    <property type="entry name" value="HTH_LUXR"/>
    <property type="match status" value="1"/>
</dbReference>
<dbReference type="PROSITE" id="PS50043">
    <property type="entry name" value="HTH_LUXR_2"/>
    <property type="match status" value="1"/>
</dbReference>
<evidence type="ECO:0000256" key="1">
    <source>
        <dbReference type="ARBA" id="ARBA00022741"/>
    </source>
</evidence>
<dbReference type="PANTHER" id="PTHR16305:SF35">
    <property type="entry name" value="TRANSCRIPTIONAL ACTIVATOR DOMAIN"/>
    <property type="match status" value="1"/>
</dbReference>
<dbReference type="SUPFAM" id="SSF46894">
    <property type="entry name" value="C-terminal effector domain of the bipartite response regulators"/>
    <property type="match status" value="1"/>
</dbReference>
<dbReference type="InterPro" id="IPR000792">
    <property type="entry name" value="Tscrpt_reg_LuxR_C"/>
</dbReference>
<dbReference type="Pfam" id="PF13191">
    <property type="entry name" value="AAA_16"/>
    <property type="match status" value="1"/>
</dbReference>
<dbReference type="PANTHER" id="PTHR16305">
    <property type="entry name" value="TESTICULAR SOLUBLE ADENYLYL CYCLASE"/>
    <property type="match status" value="1"/>
</dbReference>
<dbReference type="Proteomes" id="UP001500683">
    <property type="component" value="Unassembled WGS sequence"/>
</dbReference>
<sequence>MYGREAELAEIDRLLADARAGRSGALVVRGEAGIGKSALLEHAEHTAANADDGAPRTRVLRATGVEAEQDIPFAGLHQLLWPVQERIHALPPVHAQTLQAVLGLCAGVEHRPGDRFAAGLALLTLLADLAERQPVLCLVDDLQWIDRGTAEALLFTARRLAAEGVAMLFATREETFGGTGLPELRPRRLVRADAGRLLAEQGLPAALHDRVFRESAGNPLALIEFAAARRGLSDGGAAPLPVTDRVLASFRAQVAALPERARLMLLIAAAEGRGYMPSLLGAAQRLGVDLADLAAAEQAGLVEVAGSSITFRHPLVRAAAYQDAPSARRVKVHRALADTADDPGCRARHRASAAVTPDESVAADLETQAGRAGELADFDTAASLYRQAARLTPALPGRARRLRYAASAVLRAGNHAAALSLAAEAEQYAGDPAERARLASVRAAVEFERGDPCAASRLLVEHAADAAPAEAQSMLRTAATYAWTSGELSGVRDAAERLRALGRPDKAVDGMALVAAGDHATGLPLLAEMIAEVRAADASSPAAASPAADAARADRRMQAVHAGLIVGDDEATLELATAHAAYCRAGGLVGSLPGVLRAQAQAQIAAGLHRDAESTVAEALALARDIGLRQSTGPLKATLARIAAIEGDERRVRELLADAPPDAAYALGLLDLGLGRHADALRHFDDVAHRMAAADADRVEAAVRAGTPDRAREPLERFQRWARAGGQPWALAVAARCRALLDDTEEPFTEAVRLHVEHGGRPFERARTQLLYGEWLRRSRRRSDARAPLRSALETFERLRAAPWTERARVELRATGETGAAAPAAAPDVLDRLTPQERQVVRLAADGVSSREIAAQLFLSPRTVEYHLYKAYPKLGVSSRRELPRLLGAVGRAES</sequence>
<protein>
    <submittedName>
        <fullName evidence="4">LuxR family transcriptional regulator</fullName>
    </submittedName>
</protein>
<accession>A0ABP7WZH1</accession>
<dbReference type="InterPro" id="IPR016032">
    <property type="entry name" value="Sig_transdc_resp-reg_C-effctor"/>
</dbReference>
<keyword evidence="2" id="KW-0067">ATP-binding</keyword>
<dbReference type="InterPro" id="IPR027417">
    <property type="entry name" value="P-loop_NTPase"/>
</dbReference>
<dbReference type="InterPro" id="IPR036388">
    <property type="entry name" value="WH-like_DNA-bd_sf"/>
</dbReference>
<feature type="domain" description="HTH luxR-type" evidence="3">
    <location>
        <begin position="826"/>
        <end position="891"/>
    </location>
</feature>
<evidence type="ECO:0000313" key="4">
    <source>
        <dbReference type="EMBL" id="GAA4099914.1"/>
    </source>
</evidence>
<dbReference type="EMBL" id="BAAAZG010000059">
    <property type="protein sequence ID" value="GAA4099914.1"/>
    <property type="molecule type" value="Genomic_DNA"/>
</dbReference>
<dbReference type="SUPFAM" id="SSF52540">
    <property type="entry name" value="P-loop containing nucleoside triphosphate hydrolases"/>
    <property type="match status" value="1"/>
</dbReference>
<dbReference type="Gene3D" id="1.10.10.10">
    <property type="entry name" value="Winged helix-like DNA-binding domain superfamily/Winged helix DNA-binding domain"/>
    <property type="match status" value="1"/>
</dbReference>
<evidence type="ECO:0000259" key="3">
    <source>
        <dbReference type="PROSITE" id="PS50043"/>
    </source>
</evidence>
<evidence type="ECO:0000256" key="2">
    <source>
        <dbReference type="ARBA" id="ARBA00022840"/>
    </source>
</evidence>
<dbReference type="PRINTS" id="PR00038">
    <property type="entry name" value="HTHLUXR"/>
</dbReference>
<dbReference type="InterPro" id="IPR041664">
    <property type="entry name" value="AAA_16"/>
</dbReference>
<keyword evidence="1" id="KW-0547">Nucleotide-binding</keyword>
<proteinExistence type="predicted"/>
<dbReference type="Gene3D" id="3.40.50.300">
    <property type="entry name" value="P-loop containing nucleotide triphosphate hydrolases"/>
    <property type="match status" value="1"/>
</dbReference>
<dbReference type="CDD" id="cd06170">
    <property type="entry name" value="LuxR_C_like"/>
    <property type="match status" value="1"/>
</dbReference>
<gene>
    <name evidence="4" type="ORF">GCM10022214_76370</name>
</gene>
<keyword evidence="5" id="KW-1185">Reference proteome</keyword>
<dbReference type="Pfam" id="PF00196">
    <property type="entry name" value="GerE"/>
    <property type="match status" value="1"/>
</dbReference>
<name>A0ABP7WZH1_9ACTN</name>
<evidence type="ECO:0000313" key="5">
    <source>
        <dbReference type="Proteomes" id="UP001500683"/>
    </source>
</evidence>